<proteinExistence type="inferred from homology"/>
<dbReference type="InterPro" id="IPR029510">
    <property type="entry name" value="Ald_DH_CS_GLU"/>
</dbReference>
<evidence type="ECO:0000256" key="1">
    <source>
        <dbReference type="ARBA" id="ARBA00009986"/>
    </source>
</evidence>
<dbReference type="HOGENOM" id="CLU_005391_1_0_1"/>
<dbReference type="eggNOG" id="KOG2450">
    <property type="taxonomic scope" value="Eukaryota"/>
</dbReference>
<evidence type="ECO:0000313" key="7">
    <source>
        <dbReference type="Proteomes" id="UP000014071"/>
    </source>
</evidence>
<comment type="similarity">
    <text evidence="1 4">Belongs to the aldehyde dehydrogenase family.</text>
</comment>
<dbReference type="EMBL" id="DF238784">
    <property type="protein sequence ID" value="GAC94378.1"/>
    <property type="molecule type" value="Genomic_DNA"/>
</dbReference>
<evidence type="ECO:0000256" key="4">
    <source>
        <dbReference type="RuleBase" id="RU003345"/>
    </source>
</evidence>
<name>R9NZS2_PSEHS</name>
<organism evidence="6 7">
    <name type="scientific">Pseudozyma hubeiensis (strain SY62)</name>
    <name type="common">Yeast</name>
    <dbReference type="NCBI Taxonomy" id="1305764"/>
    <lineage>
        <taxon>Eukaryota</taxon>
        <taxon>Fungi</taxon>
        <taxon>Dikarya</taxon>
        <taxon>Basidiomycota</taxon>
        <taxon>Ustilaginomycotina</taxon>
        <taxon>Ustilaginomycetes</taxon>
        <taxon>Ustilaginales</taxon>
        <taxon>Ustilaginaceae</taxon>
        <taxon>Pseudozyma</taxon>
    </lineage>
</organism>
<keyword evidence="7" id="KW-1185">Reference proteome</keyword>
<evidence type="ECO:0000313" key="6">
    <source>
        <dbReference type="EMBL" id="GAC94378.1"/>
    </source>
</evidence>
<dbReference type="RefSeq" id="XP_012187965.1">
    <property type="nucleotide sequence ID" value="XM_012332575.1"/>
</dbReference>
<dbReference type="AlphaFoldDB" id="R9NZS2"/>
<dbReference type="Proteomes" id="UP000014071">
    <property type="component" value="Unassembled WGS sequence"/>
</dbReference>
<dbReference type="GeneID" id="24107244"/>
<sequence>MSSSVQTTIAPYDQSVVCEKQLLSEAQLDKAIQEAAIAQKSWAKVPVEDRVAIVTKWMGILDSEKEELGKELSVQMGRPAGQCAGEIKGALQRCRYLCKVAKDCLADQPRTDTETPNLKLAIRRDPFGVVAIVTPWNYPYLTTVNGLITALLAGNAVVLKPSPQTPLTAESFQRTLETSGLPKGLLQIAHLDFETTAKLAADARIGFLIFTGSVAGGKALAKAAADGPGFKGVGLELGGKDPAYVRQDADIKWAAEELVDGAMFNSGQSCCSVERIYVHASVFDEFVKEFVAVAKGYKLGDPSQPGTSLGPVVSLASAERIRKQIDDALSKGAKNVIPDDLFPEAKAGTALVAPTVLVNVDHSMDIMTEETFGPAIGIQKVESDDEALQLMNDSHYGLTASIWTDIENADSAAAFDKLATELETGTVYLNRADVLDPALPWTGVKDSGRGVSLSTLGFDQLTQPKSIHMRLRKA</sequence>
<evidence type="ECO:0000259" key="5">
    <source>
        <dbReference type="Pfam" id="PF00171"/>
    </source>
</evidence>
<dbReference type="Pfam" id="PF00171">
    <property type="entry name" value="Aldedh"/>
    <property type="match status" value="1"/>
</dbReference>
<dbReference type="InterPro" id="IPR016162">
    <property type="entry name" value="Ald_DH_N"/>
</dbReference>
<dbReference type="FunFam" id="3.40.309.10:FF:000009">
    <property type="entry name" value="Aldehyde dehydrogenase A"/>
    <property type="match status" value="1"/>
</dbReference>
<dbReference type="Gene3D" id="3.40.309.10">
    <property type="entry name" value="Aldehyde Dehydrogenase, Chain A, domain 2"/>
    <property type="match status" value="1"/>
</dbReference>
<gene>
    <name evidence="6" type="ORF">PHSY_001949</name>
</gene>
<protein>
    <recommendedName>
        <fullName evidence="5">Aldehyde dehydrogenase domain-containing protein</fullName>
    </recommendedName>
</protein>
<dbReference type="SUPFAM" id="SSF53720">
    <property type="entry name" value="ALDH-like"/>
    <property type="match status" value="1"/>
</dbReference>
<dbReference type="InterPro" id="IPR016163">
    <property type="entry name" value="Ald_DH_C"/>
</dbReference>
<reference evidence="7" key="1">
    <citation type="journal article" date="2013" name="Genome Announc.">
        <title>Draft genome sequence of the basidiomycetous yeast-like fungus Pseudozyma hubeiensis SY62, which produces an abundant amount of the biosurfactant mannosylerythritol lipids.</title>
        <authorList>
            <person name="Konishi M."/>
            <person name="Hatada Y."/>
            <person name="Horiuchi J."/>
        </authorList>
    </citation>
    <scope>NUCLEOTIDE SEQUENCE [LARGE SCALE GENOMIC DNA]</scope>
    <source>
        <strain evidence="7">SY62</strain>
    </source>
</reference>
<evidence type="ECO:0000256" key="2">
    <source>
        <dbReference type="ARBA" id="ARBA00023002"/>
    </source>
</evidence>
<dbReference type="STRING" id="1305764.R9NZS2"/>
<dbReference type="OrthoDB" id="310895at2759"/>
<dbReference type="CDD" id="cd07102">
    <property type="entry name" value="ALDH_EDX86601"/>
    <property type="match status" value="1"/>
</dbReference>
<keyword evidence="2 4" id="KW-0560">Oxidoreductase</keyword>
<feature type="domain" description="Aldehyde dehydrogenase" evidence="5">
    <location>
        <begin position="6"/>
        <end position="467"/>
    </location>
</feature>
<evidence type="ECO:0000256" key="3">
    <source>
        <dbReference type="PROSITE-ProRule" id="PRU10007"/>
    </source>
</evidence>
<dbReference type="PANTHER" id="PTHR11699">
    <property type="entry name" value="ALDEHYDE DEHYDROGENASE-RELATED"/>
    <property type="match status" value="1"/>
</dbReference>
<dbReference type="GO" id="GO:0016620">
    <property type="term" value="F:oxidoreductase activity, acting on the aldehyde or oxo group of donors, NAD or NADP as acceptor"/>
    <property type="evidence" value="ECO:0007669"/>
    <property type="project" value="InterPro"/>
</dbReference>
<dbReference type="Gene3D" id="3.40.605.10">
    <property type="entry name" value="Aldehyde Dehydrogenase, Chain A, domain 1"/>
    <property type="match status" value="1"/>
</dbReference>
<feature type="active site" evidence="3">
    <location>
        <position position="236"/>
    </location>
</feature>
<accession>R9NZS2</accession>
<dbReference type="PROSITE" id="PS00687">
    <property type="entry name" value="ALDEHYDE_DEHYDR_GLU"/>
    <property type="match status" value="1"/>
</dbReference>
<dbReference type="InterPro" id="IPR016161">
    <property type="entry name" value="Ald_DH/histidinol_DH"/>
</dbReference>
<dbReference type="InterPro" id="IPR015590">
    <property type="entry name" value="Aldehyde_DH_dom"/>
</dbReference>